<dbReference type="InterPro" id="IPR036397">
    <property type="entry name" value="RNaseH_sf"/>
</dbReference>
<reference evidence="3" key="1">
    <citation type="journal article" date="2019" name="Plant Biotechnol. J.">
        <title>Genome sequencing of the Australian wild diploid species Gossypium australe highlights disease resistance and delayed gland morphogenesis.</title>
        <authorList>
            <person name="Cai Y."/>
            <person name="Cai X."/>
            <person name="Wang Q."/>
            <person name="Wang P."/>
            <person name="Zhang Y."/>
            <person name="Cai C."/>
            <person name="Xu Y."/>
            <person name="Wang K."/>
            <person name="Zhou Z."/>
            <person name="Wang C."/>
            <person name="Geng S."/>
            <person name="Li B."/>
            <person name="Dong Q."/>
            <person name="Hou Y."/>
            <person name="Wang H."/>
            <person name="Ai P."/>
            <person name="Liu Z."/>
            <person name="Yi F."/>
            <person name="Sun M."/>
            <person name="An G."/>
            <person name="Cheng J."/>
            <person name="Zhang Y."/>
            <person name="Shi Q."/>
            <person name="Xie Y."/>
            <person name="Shi X."/>
            <person name="Chang Y."/>
            <person name="Huang F."/>
            <person name="Chen Y."/>
            <person name="Hong S."/>
            <person name="Mi L."/>
            <person name="Sun Q."/>
            <person name="Zhang L."/>
            <person name="Zhou B."/>
            <person name="Peng R."/>
            <person name="Zhang X."/>
            <person name="Liu F."/>
        </authorList>
    </citation>
    <scope>NUCLEOTIDE SEQUENCE [LARGE SCALE GENOMIC DNA]</scope>
    <source>
        <strain evidence="3">cv. PA1801</strain>
    </source>
</reference>
<sequence>MAHLLCILVVQNFIVIYENCTGGQVLGDMLGACIIEFEASWERYLPLVEFFYNNSFQSSIQMAPYGTLYGRRC</sequence>
<evidence type="ECO:0000313" key="3">
    <source>
        <dbReference type="Proteomes" id="UP000325315"/>
    </source>
</evidence>
<accession>A0A5B6W8Q9</accession>
<dbReference type="Gene3D" id="3.30.420.10">
    <property type="entry name" value="Ribonuclease H-like superfamily/Ribonuclease H"/>
    <property type="match status" value="1"/>
</dbReference>
<keyword evidence="1" id="KW-0732">Signal</keyword>
<comment type="caution">
    <text evidence="2">The sequence shown here is derived from an EMBL/GenBank/DDBJ whole genome shotgun (WGS) entry which is preliminary data.</text>
</comment>
<gene>
    <name evidence="2" type="ORF">EPI10_011474</name>
</gene>
<evidence type="ECO:0000256" key="1">
    <source>
        <dbReference type="SAM" id="SignalP"/>
    </source>
</evidence>
<dbReference type="GO" id="GO:0008233">
    <property type="term" value="F:peptidase activity"/>
    <property type="evidence" value="ECO:0007669"/>
    <property type="project" value="UniProtKB-KW"/>
</dbReference>
<feature type="chain" id="PRO_5023004066" evidence="1">
    <location>
        <begin position="23"/>
        <end position="73"/>
    </location>
</feature>
<dbReference type="GO" id="GO:0003676">
    <property type="term" value="F:nucleic acid binding"/>
    <property type="evidence" value="ECO:0007669"/>
    <property type="project" value="InterPro"/>
</dbReference>
<keyword evidence="2" id="KW-0645">Protease</keyword>
<keyword evidence="2" id="KW-0378">Hydrolase</keyword>
<protein>
    <submittedName>
        <fullName evidence="2">Gag protease polyprotein</fullName>
    </submittedName>
</protein>
<organism evidence="2 3">
    <name type="scientific">Gossypium australe</name>
    <dbReference type="NCBI Taxonomy" id="47621"/>
    <lineage>
        <taxon>Eukaryota</taxon>
        <taxon>Viridiplantae</taxon>
        <taxon>Streptophyta</taxon>
        <taxon>Embryophyta</taxon>
        <taxon>Tracheophyta</taxon>
        <taxon>Spermatophyta</taxon>
        <taxon>Magnoliopsida</taxon>
        <taxon>eudicotyledons</taxon>
        <taxon>Gunneridae</taxon>
        <taxon>Pentapetalae</taxon>
        <taxon>rosids</taxon>
        <taxon>malvids</taxon>
        <taxon>Malvales</taxon>
        <taxon>Malvaceae</taxon>
        <taxon>Malvoideae</taxon>
        <taxon>Gossypium</taxon>
    </lineage>
</organism>
<dbReference type="OrthoDB" id="6428870at2759"/>
<dbReference type="AlphaFoldDB" id="A0A5B6W8Q9"/>
<dbReference type="GO" id="GO:0006508">
    <property type="term" value="P:proteolysis"/>
    <property type="evidence" value="ECO:0007669"/>
    <property type="project" value="UniProtKB-KW"/>
</dbReference>
<keyword evidence="3" id="KW-1185">Reference proteome</keyword>
<proteinExistence type="predicted"/>
<evidence type="ECO:0000313" key="2">
    <source>
        <dbReference type="EMBL" id="KAA3477595.1"/>
    </source>
</evidence>
<dbReference type="Proteomes" id="UP000325315">
    <property type="component" value="Unassembled WGS sequence"/>
</dbReference>
<feature type="signal peptide" evidence="1">
    <location>
        <begin position="1"/>
        <end position="22"/>
    </location>
</feature>
<name>A0A5B6W8Q9_9ROSI</name>
<dbReference type="EMBL" id="SMMG02000004">
    <property type="protein sequence ID" value="KAA3477595.1"/>
    <property type="molecule type" value="Genomic_DNA"/>
</dbReference>